<dbReference type="InterPro" id="IPR013020">
    <property type="entry name" value="Rad3/Chl1-like"/>
</dbReference>
<evidence type="ECO:0000313" key="11">
    <source>
        <dbReference type="Proteomes" id="UP001642464"/>
    </source>
</evidence>
<dbReference type="InterPro" id="IPR027417">
    <property type="entry name" value="P-loop_NTPase"/>
</dbReference>
<name>A0ABP0L5C3_9DINO</name>
<sequence>MAFLSSLALPPSGDRPPPLDLATRGSSRPTWTEKRSRGAGAVARCDRASAVGPLRANPAALQEVLAAAGVTSGWAMLLIPRRLLSEAAALAQEATRQLPNVQIIACITGGPTVQLGAVDTQGSVAFALQPDTLDSDLAAACGPGGPPSSLLLFGDPAITAPALARSLDALEKVLATPSVTTPKVTGVGGLMAAPAEKGQPAVWVNGTPVLGGFAALRVPQRTAMALDLVGCSPVGEELEIFEASVQRGKAPEILQIGTDQEGDYRDVAETEKGTAGIPRRVGIPAAAALKAVMQREQIAGPKELLLGLSRPAAMGTSLAEKWALFNWVGVSKAGGCALAGGDPITEKLMPKGTLQSCQCFKVSPALEQWRRLAAQGASLTLALAGGRNLSPQQAAATVGNNSPALGALGVSVLGKAGPNSPLEVHRQAHNIDDVCIESLSVKLNRQRLDQSSGNLTRLGNEIERVKKEDASRLQEEYKRLVQGLRQAGQIDEAMADQLQSPVLPEDLVSEAIPGNIRRAEHFIALLRRIVNFCRRYLHVERAQCEGPLSICHKLEEDAEVDSKSLKFCHERLRSLLNTLQVSNLEEFTPITKVADFVTLLGTYSQGFTIIVDPYPEAQGIYDPTLILRCLDASIAIRPVLKRYQSVVLTSGTISPLEMYPKILGMSNVVATESFSITMERKCLCPLIVTHGPDQVPISSRFSLREDPSVVQNYGSLLEQLVQTVPDGLVCFFTSYRYLEQVLEKWYETGVISRVLKHKLLFIETADVVATTYALNLYRQACDSGQGAVFLSVARGKVAEGIDFDRHYGRCVVLFGVPFQYTLSRELRARLEFLRQHYDIKESEFLNFDAMRQASQCLGRVIRSKRDYGVMIFADQRYARSDKRSKIPDWIRHFLEPGHVFMASDLAVEAAGNFLLQMSQPFEPRTLDRVNHEEKTGVGASVLTPQALQELQAEDSKASDSKEMEKSAIFAPPLKRLKLNLSTPPDPPSSNLDAVSKQIW</sequence>
<dbReference type="Pfam" id="PF06777">
    <property type="entry name" value="HBB"/>
    <property type="match status" value="1"/>
</dbReference>
<evidence type="ECO:0000256" key="7">
    <source>
        <dbReference type="ARBA" id="ARBA00048954"/>
    </source>
</evidence>
<reference evidence="10 11" key="1">
    <citation type="submission" date="2024-02" db="EMBL/GenBank/DDBJ databases">
        <authorList>
            <person name="Chen Y."/>
            <person name="Shah S."/>
            <person name="Dougan E. K."/>
            <person name="Thang M."/>
            <person name="Chan C."/>
        </authorList>
    </citation>
    <scope>NUCLEOTIDE SEQUENCE [LARGE SCALE GENOMIC DNA]</scope>
</reference>
<dbReference type="InterPro" id="IPR045028">
    <property type="entry name" value="DinG/Rad3-like"/>
</dbReference>
<comment type="cofactor">
    <cofactor evidence="1">
        <name>[4Fe-4S] cluster</name>
        <dbReference type="ChEBI" id="CHEBI:49883"/>
    </cofactor>
</comment>
<organism evidence="10 11">
    <name type="scientific">Durusdinium trenchii</name>
    <dbReference type="NCBI Taxonomy" id="1381693"/>
    <lineage>
        <taxon>Eukaryota</taxon>
        <taxon>Sar</taxon>
        <taxon>Alveolata</taxon>
        <taxon>Dinophyceae</taxon>
        <taxon>Suessiales</taxon>
        <taxon>Symbiodiniaceae</taxon>
        <taxon>Durusdinium</taxon>
    </lineage>
</organism>
<dbReference type="PANTHER" id="PTHR11472">
    <property type="entry name" value="DNA REPAIR DEAD HELICASE RAD3/XP-D SUBFAMILY MEMBER"/>
    <property type="match status" value="1"/>
</dbReference>
<keyword evidence="11" id="KW-1185">Reference proteome</keyword>
<feature type="compositionally biased region" description="Polar residues" evidence="8">
    <location>
        <begin position="988"/>
        <end position="999"/>
    </location>
</feature>
<keyword evidence="10" id="KW-0547">Nucleotide-binding</keyword>
<dbReference type="InterPro" id="IPR006555">
    <property type="entry name" value="ATP-dep_Helicase_C"/>
</dbReference>
<keyword evidence="2" id="KW-0004">4Fe-4S</keyword>
<comment type="caution">
    <text evidence="10">The sequence shown here is derived from an EMBL/GenBank/DDBJ whole genome shotgun (WGS) entry which is preliminary data.</text>
</comment>
<evidence type="ECO:0000259" key="9">
    <source>
        <dbReference type="SMART" id="SM00491"/>
    </source>
</evidence>
<evidence type="ECO:0000256" key="6">
    <source>
        <dbReference type="ARBA" id="ARBA00044969"/>
    </source>
</evidence>
<dbReference type="Gene3D" id="3.40.50.300">
    <property type="entry name" value="P-loop containing nucleotide triphosphate hydrolases"/>
    <property type="match status" value="2"/>
</dbReference>
<dbReference type="SMART" id="SM00491">
    <property type="entry name" value="HELICc2"/>
    <property type="match status" value="1"/>
</dbReference>
<dbReference type="Proteomes" id="UP001642464">
    <property type="component" value="Unassembled WGS sequence"/>
</dbReference>
<evidence type="ECO:0000256" key="3">
    <source>
        <dbReference type="ARBA" id="ARBA00022763"/>
    </source>
</evidence>
<dbReference type="PRINTS" id="PR00852">
    <property type="entry name" value="XRODRMPGMNTD"/>
</dbReference>
<evidence type="ECO:0000256" key="4">
    <source>
        <dbReference type="ARBA" id="ARBA00023125"/>
    </source>
</evidence>
<feature type="region of interest" description="Disordered" evidence="8">
    <location>
        <begin position="978"/>
        <end position="999"/>
    </location>
</feature>
<protein>
    <recommendedName>
        <fullName evidence="6">DNA 5'-3' helicase</fullName>
        <ecNumber evidence="6">5.6.2.3</ecNumber>
    </recommendedName>
</protein>
<evidence type="ECO:0000313" key="10">
    <source>
        <dbReference type="EMBL" id="CAK9033414.1"/>
    </source>
</evidence>
<keyword evidence="4" id="KW-0238">DNA-binding</keyword>
<gene>
    <name evidence="10" type="ORF">SCF082_LOCUS20474</name>
</gene>
<dbReference type="InterPro" id="IPR001945">
    <property type="entry name" value="RAD3/XPD"/>
</dbReference>
<keyword evidence="10" id="KW-0067">ATP-binding</keyword>
<dbReference type="EC" id="5.6.2.3" evidence="6"/>
<accession>A0ABP0L5C3</accession>
<dbReference type="PANTHER" id="PTHR11472:SF1">
    <property type="entry name" value="GENERAL TRANSCRIPTION AND DNA REPAIR FACTOR IIH HELICASE SUBUNIT XPD"/>
    <property type="match status" value="1"/>
</dbReference>
<feature type="domain" description="ATP-dependent helicase C-terminal" evidence="9">
    <location>
        <begin position="735"/>
        <end position="879"/>
    </location>
</feature>
<dbReference type="CDD" id="cd18788">
    <property type="entry name" value="SF2_C_XPD"/>
    <property type="match status" value="1"/>
</dbReference>
<evidence type="ECO:0000256" key="2">
    <source>
        <dbReference type="ARBA" id="ARBA00022485"/>
    </source>
</evidence>
<dbReference type="Pfam" id="PF13307">
    <property type="entry name" value="Helicase_C_2"/>
    <property type="match status" value="1"/>
</dbReference>
<keyword evidence="2" id="KW-0411">Iron-sulfur</keyword>
<evidence type="ECO:0000256" key="8">
    <source>
        <dbReference type="SAM" id="MobiDB-lite"/>
    </source>
</evidence>
<dbReference type="NCBIfam" id="TIGR00604">
    <property type="entry name" value="rad3"/>
    <property type="match status" value="1"/>
</dbReference>
<keyword evidence="5" id="KW-0234">DNA repair</keyword>
<keyword evidence="3" id="KW-0227">DNA damage</keyword>
<keyword evidence="2" id="KW-0479">Metal-binding</keyword>
<dbReference type="EMBL" id="CAXAMM010014313">
    <property type="protein sequence ID" value="CAK9033414.1"/>
    <property type="molecule type" value="Genomic_DNA"/>
</dbReference>
<feature type="region of interest" description="Disordered" evidence="8">
    <location>
        <begin position="1"/>
        <end position="38"/>
    </location>
</feature>
<keyword evidence="2" id="KW-0408">Iron</keyword>
<dbReference type="InterPro" id="IPR010643">
    <property type="entry name" value="HBB"/>
</dbReference>
<comment type="catalytic activity">
    <reaction evidence="7">
        <text>ATP + H2O = ADP + phosphate + H(+)</text>
        <dbReference type="Rhea" id="RHEA:13065"/>
        <dbReference type="ChEBI" id="CHEBI:15377"/>
        <dbReference type="ChEBI" id="CHEBI:15378"/>
        <dbReference type="ChEBI" id="CHEBI:30616"/>
        <dbReference type="ChEBI" id="CHEBI:43474"/>
        <dbReference type="ChEBI" id="CHEBI:456216"/>
        <dbReference type="EC" id="5.6.2.3"/>
    </reaction>
</comment>
<keyword evidence="10" id="KW-0347">Helicase</keyword>
<dbReference type="InterPro" id="IPR013702">
    <property type="entry name" value="FIST_domain_N"/>
</dbReference>
<proteinExistence type="predicted"/>
<dbReference type="Gene3D" id="1.10.275.30">
    <property type="match status" value="1"/>
</dbReference>
<keyword evidence="10" id="KW-0378">Hydrolase</keyword>
<evidence type="ECO:0000256" key="1">
    <source>
        <dbReference type="ARBA" id="ARBA00001966"/>
    </source>
</evidence>
<dbReference type="Pfam" id="PF08495">
    <property type="entry name" value="FIST"/>
    <property type="match status" value="1"/>
</dbReference>
<evidence type="ECO:0000256" key="5">
    <source>
        <dbReference type="ARBA" id="ARBA00023204"/>
    </source>
</evidence>
<dbReference type="GO" id="GO:0004386">
    <property type="term" value="F:helicase activity"/>
    <property type="evidence" value="ECO:0007669"/>
    <property type="project" value="UniProtKB-KW"/>
</dbReference>